<feature type="compositionally biased region" description="Basic residues" evidence="1">
    <location>
        <begin position="115"/>
        <end position="127"/>
    </location>
</feature>
<comment type="caution">
    <text evidence="2">The sequence shown here is derived from an EMBL/GenBank/DDBJ whole genome shotgun (WGS) entry which is preliminary data.</text>
</comment>
<evidence type="ECO:0000313" key="3">
    <source>
        <dbReference type="Proteomes" id="UP001345963"/>
    </source>
</evidence>
<name>A0ABU7AFL4_9TELE</name>
<feature type="region of interest" description="Disordered" evidence="1">
    <location>
        <begin position="1"/>
        <end position="47"/>
    </location>
</feature>
<dbReference type="Proteomes" id="UP001345963">
    <property type="component" value="Unassembled WGS sequence"/>
</dbReference>
<evidence type="ECO:0000313" key="2">
    <source>
        <dbReference type="EMBL" id="MED6236902.1"/>
    </source>
</evidence>
<protein>
    <submittedName>
        <fullName evidence="2">Uncharacterized protein</fullName>
    </submittedName>
</protein>
<feature type="compositionally biased region" description="Polar residues" evidence="1">
    <location>
        <begin position="101"/>
        <end position="114"/>
    </location>
</feature>
<organism evidence="2 3">
    <name type="scientific">Ataeniobius toweri</name>
    <dbReference type="NCBI Taxonomy" id="208326"/>
    <lineage>
        <taxon>Eukaryota</taxon>
        <taxon>Metazoa</taxon>
        <taxon>Chordata</taxon>
        <taxon>Craniata</taxon>
        <taxon>Vertebrata</taxon>
        <taxon>Euteleostomi</taxon>
        <taxon>Actinopterygii</taxon>
        <taxon>Neopterygii</taxon>
        <taxon>Teleostei</taxon>
        <taxon>Neoteleostei</taxon>
        <taxon>Acanthomorphata</taxon>
        <taxon>Ovalentaria</taxon>
        <taxon>Atherinomorphae</taxon>
        <taxon>Cyprinodontiformes</taxon>
        <taxon>Goodeidae</taxon>
        <taxon>Ataeniobius</taxon>
    </lineage>
</organism>
<evidence type="ECO:0000256" key="1">
    <source>
        <dbReference type="SAM" id="MobiDB-lite"/>
    </source>
</evidence>
<reference evidence="2 3" key="1">
    <citation type="submission" date="2021-07" db="EMBL/GenBank/DDBJ databases">
        <authorList>
            <person name="Palmer J.M."/>
        </authorList>
    </citation>
    <scope>NUCLEOTIDE SEQUENCE [LARGE SCALE GENOMIC DNA]</scope>
    <source>
        <strain evidence="2 3">AT_MEX2019</strain>
        <tissue evidence="2">Muscle</tissue>
    </source>
</reference>
<feature type="compositionally biased region" description="Low complexity" evidence="1">
    <location>
        <begin position="128"/>
        <end position="140"/>
    </location>
</feature>
<keyword evidence="3" id="KW-1185">Reference proteome</keyword>
<proteinExistence type="predicted"/>
<sequence>MSSPLSSGNKEAEDWSPGTDYGLDTGCWEGGQQGINEKQVVEQSNRRDLNTTRGRMCMDTCESLQPTTEHLPLRIAIVKCVKAPPPPGGAGGGVWGEGSLAVSTESAAPATQSRMKGKGKGKGKGKRTSTNTNTSTGISL</sequence>
<feature type="region of interest" description="Disordered" evidence="1">
    <location>
        <begin position="86"/>
        <end position="140"/>
    </location>
</feature>
<dbReference type="EMBL" id="JAHUTI010013120">
    <property type="protein sequence ID" value="MED6236902.1"/>
    <property type="molecule type" value="Genomic_DNA"/>
</dbReference>
<accession>A0ABU7AFL4</accession>
<gene>
    <name evidence="2" type="ORF">ATANTOWER_015855</name>
</gene>